<keyword evidence="5 6" id="KW-0472">Membrane</keyword>
<evidence type="ECO:0000313" key="7">
    <source>
        <dbReference type="EMBL" id="MEH2557411.1"/>
    </source>
</evidence>
<evidence type="ECO:0000256" key="4">
    <source>
        <dbReference type="ARBA" id="ARBA00022989"/>
    </source>
</evidence>
<keyword evidence="3 6" id="KW-0812">Transmembrane</keyword>
<dbReference type="PANTHER" id="PTHR30250:SF11">
    <property type="entry name" value="O-ANTIGEN TRANSPORTER-RELATED"/>
    <property type="match status" value="1"/>
</dbReference>
<feature type="transmembrane region" description="Helical" evidence="6">
    <location>
        <begin position="129"/>
        <end position="148"/>
    </location>
</feature>
<gene>
    <name evidence="7" type="ORF">V1286_004940</name>
</gene>
<keyword evidence="8" id="KW-1185">Reference proteome</keyword>
<feature type="transmembrane region" description="Helical" evidence="6">
    <location>
        <begin position="187"/>
        <end position="207"/>
    </location>
</feature>
<evidence type="ECO:0000256" key="1">
    <source>
        <dbReference type="ARBA" id="ARBA00004651"/>
    </source>
</evidence>
<keyword evidence="4 6" id="KW-1133">Transmembrane helix</keyword>
<feature type="transmembrane region" description="Helical" evidence="6">
    <location>
        <begin position="160"/>
        <end position="181"/>
    </location>
</feature>
<feature type="transmembrane region" description="Helical" evidence="6">
    <location>
        <begin position="219"/>
        <end position="237"/>
    </location>
</feature>
<name>A0ABU8BFS6_9BRAD</name>
<feature type="transmembrane region" description="Helical" evidence="6">
    <location>
        <begin position="332"/>
        <end position="355"/>
    </location>
</feature>
<dbReference type="PANTHER" id="PTHR30250">
    <property type="entry name" value="PST FAMILY PREDICTED COLANIC ACID TRANSPORTER"/>
    <property type="match status" value="1"/>
</dbReference>
<feature type="transmembrane region" description="Helical" evidence="6">
    <location>
        <begin position="40"/>
        <end position="59"/>
    </location>
</feature>
<reference evidence="7 8" key="1">
    <citation type="submission" date="2024-02" db="EMBL/GenBank/DDBJ databases">
        <title>Adaptive strategies in a cosmopolitan and abundant soil bacterium.</title>
        <authorList>
            <person name="Carini P."/>
        </authorList>
    </citation>
    <scope>NUCLEOTIDE SEQUENCE [LARGE SCALE GENOMIC DNA]</scope>
    <source>
        <strain evidence="7 8">AZCC 1608</strain>
    </source>
</reference>
<dbReference type="Proteomes" id="UP001364224">
    <property type="component" value="Unassembled WGS sequence"/>
</dbReference>
<organism evidence="7 8">
    <name type="scientific">Bradyrhizobium algeriense</name>
    <dbReference type="NCBI Taxonomy" id="634784"/>
    <lineage>
        <taxon>Bacteria</taxon>
        <taxon>Pseudomonadati</taxon>
        <taxon>Pseudomonadota</taxon>
        <taxon>Alphaproteobacteria</taxon>
        <taxon>Hyphomicrobiales</taxon>
        <taxon>Nitrobacteraceae</taxon>
        <taxon>Bradyrhizobium</taxon>
    </lineage>
</organism>
<feature type="transmembrane region" description="Helical" evidence="6">
    <location>
        <begin position="90"/>
        <end position="109"/>
    </location>
</feature>
<evidence type="ECO:0000256" key="5">
    <source>
        <dbReference type="ARBA" id="ARBA00023136"/>
    </source>
</evidence>
<feature type="transmembrane region" description="Helical" evidence="6">
    <location>
        <begin position="427"/>
        <end position="448"/>
    </location>
</feature>
<feature type="transmembrane region" description="Helical" evidence="6">
    <location>
        <begin position="300"/>
        <end position="320"/>
    </location>
</feature>
<feature type="transmembrane region" description="Helical" evidence="6">
    <location>
        <begin position="367"/>
        <end position="387"/>
    </location>
</feature>
<evidence type="ECO:0000256" key="6">
    <source>
        <dbReference type="SAM" id="Phobius"/>
    </source>
</evidence>
<evidence type="ECO:0000256" key="2">
    <source>
        <dbReference type="ARBA" id="ARBA00022475"/>
    </source>
</evidence>
<comment type="subcellular location">
    <subcellularLocation>
        <location evidence="1">Cell membrane</location>
        <topology evidence="1">Multi-pass membrane protein</topology>
    </subcellularLocation>
</comment>
<dbReference type="Pfam" id="PF13440">
    <property type="entry name" value="Polysacc_synt_3"/>
    <property type="match status" value="1"/>
</dbReference>
<proteinExistence type="predicted"/>
<comment type="caution">
    <text evidence="7">The sequence shown here is derived from an EMBL/GenBank/DDBJ whole genome shotgun (WGS) entry which is preliminary data.</text>
</comment>
<feature type="transmembrane region" description="Helical" evidence="6">
    <location>
        <begin position="257"/>
        <end position="279"/>
    </location>
</feature>
<sequence length="517" mass="53689">MSRFVKNSMLGALAGGAIALASFLSSIAVARTLGVNETGSVAYVIWLVWMAAPFVDLGLSSAVGRFLPFLHGSGQSSVAAHLDRNLSRRLVIAALIAAICSGTMVWMYGQRSVAEFLSGDAAKGASMPLVVLMILLVVGQALTTYTYARLRGRQEFLMAARIAGVSLLLQVFAVIGGSLLFGITGALAGYAAGMLVPSVVCLSAMFGPASIDRTLSRRVTSFALYCWGANVTSAIVWSRIELFFLERYWGMDSVAMFAVALALTQLAVQGPMLLTSAVLASLAEKRGRDDLDGMRGQFAAAVRLLAALVFPICFGTAAIIPELLPALYGDKFVAAVPAAMVLVSVAALSVLSTIATSLVQALERSDFVFVSSLCGAACALAAGFLLIPEFGVIGAASARVAIQILMIGLGCWFVVQRLGFTIPVVAVLKLCAVALASAAAASVGIRVVGHPSSIPLAIAAGAAVYVVGLRVVNAVEPGDVAFLTNLTRSLPPALAEIAARLAAFVSATKRNERMLPP</sequence>
<protein>
    <submittedName>
        <fullName evidence="7">O-antigen/teichoic acid export membrane protein</fullName>
    </submittedName>
</protein>
<dbReference type="EMBL" id="JAZHRV010000001">
    <property type="protein sequence ID" value="MEH2557411.1"/>
    <property type="molecule type" value="Genomic_DNA"/>
</dbReference>
<accession>A0ABU8BFS6</accession>
<feature type="transmembrane region" description="Helical" evidence="6">
    <location>
        <begin position="454"/>
        <end position="472"/>
    </location>
</feature>
<evidence type="ECO:0000313" key="8">
    <source>
        <dbReference type="Proteomes" id="UP001364224"/>
    </source>
</evidence>
<dbReference type="InterPro" id="IPR050833">
    <property type="entry name" value="Poly_Biosynth_Transport"/>
</dbReference>
<keyword evidence="2" id="KW-1003">Cell membrane</keyword>
<feature type="transmembrane region" description="Helical" evidence="6">
    <location>
        <begin position="393"/>
        <end position="415"/>
    </location>
</feature>
<evidence type="ECO:0000256" key="3">
    <source>
        <dbReference type="ARBA" id="ARBA00022692"/>
    </source>
</evidence>